<dbReference type="PANTHER" id="PTHR48104:SF30">
    <property type="entry name" value="METACASPASE-1"/>
    <property type="match status" value="1"/>
</dbReference>
<keyword evidence="3" id="KW-0788">Thiol protease</keyword>
<dbReference type="GO" id="GO:0005737">
    <property type="term" value="C:cytoplasm"/>
    <property type="evidence" value="ECO:0007669"/>
    <property type="project" value="TreeGrafter"/>
</dbReference>
<organism evidence="5 6">
    <name type="scientific">Mycena venus</name>
    <dbReference type="NCBI Taxonomy" id="2733690"/>
    <lineage>
        <taxon>Eukaryota</taxon>
        <taxon>Fungi</taxon>
        <taxon>Dikarya</taxon>
        <taxon>Basidiomycota</taxon>
        <taxon>Agaricomycotina</taxon>
        <taxon>Agaricomycetes</taxon>
        <taxon>Agaricomycetidae</taxon>
        <taxon>Agaricales</taxon>
        <taxon>Marasmiineae</taxon>
        <taxon>Mycenaceae</taxon>
        <taxon>Mycena</taxon>
    </lineage>
</organism>
<dbReference type="InterPro" id="IPR029030">
    <property type="entry name" value="Caspase-like_dom_sf"/>
</dbReference>
<dbReference type="InterPro" id="IPR011600">
    <property type="entry name" value="Pept_C14_caspase"/>
</dbReference>
<evidence type="ECO:0000259" key="4">
    <source>
        <dbReference type="Pfam" id="PF00656"/>
    </source>
</evidence>
<accession>A0A8H7D1N9</accession>
<evidence type="ECO:0000313" key="6">
    <source>
        <dbReference type="Proteomes" id="UP000620124"/>
    </source>
</evidence>
<gene>
    <name evidence="5" type="ORF">MVEN_00910800</name>
</gene>
<comment type="caution">
    <text evidence="5">The sequence shown here is derived from an EMBL/GenBank/DDBJ whole genome shotgun (WGS) entry which is preliminary data.</text>
</comment>
<evidence type="ECO:0000256" key="1">
    <source>
        <dbReference type="ARBA" id="ARBA00009005"/>
    </source>
</evidence>
<dbReference type="Pfam" id="PF00656">
    <property type="entry name" value="Peptidase_C14"/>
    <property type="match status" value="1"/>
</dbReference>
<dbReference type="GO" id="GO:0004197">
    <property type="term" value="F:cysteine-type endopeptidase activity"/>
    <property type="evidence" value="ECO:0007669"/>
    <property type="project" value="InterPro"/>
</dbReference>
<dbReference type="OrthoDB" id="3223806at2759"/>
<dbReference type="GO" id="GO:0006508">
    <property type="term" value="P:proteolysis"/>
    <property type="evidence" value="ECO:0007669"/>
    <property type="project" value="InterPro"/>
</dbReference>
<dbReference type="EMBL" id="JACAZI010000007">
    <property type="protein sequence ID" value="KAF7355826.1"/>
    <property type="molecule type" value="Genomic_DNA"/>
</dbReference>
<keyword evidence="3" id="KW-0645">Protease</keyword>
<evidence type="ECO:0000256" key="2">
    <source>
        <dbReference type="ARBA" id="ARBA00022703"/>
    </source>
</evidence>
<dbReference type="GO" id="GO:0006915">
    <property type="term" value="P:apoptotic process"/>
    <property type="evidence" value="ECO:0007669"/>
    <property type="project" value="UniProtKB-KW"/>
</dbReference>
<feature type="domain" description="Peptidase C14 caspase" evidence="4">
    <location>
        <begin position="61"/>
        <end position="318"/>
    </location>
</feature>
<keyword evidence="2" id="KW-0053">Apoptosis</keyword>
<reference evidence="5" key="1">
    <citation type="submission" date="2020-05" db="EMBL/GenBank/DDBJ databases">
        <title>Mycena genomes resolve the evolution of fungal bioluminescence.</title>
        <authorList>
            <person name="Tsai I.J."/>
        </authorList>
    </citation>
    <scope>NUCLEOTIDE SEQUENCE</scope>
    <source>
        <strain evidence="5">CCC161011</strain>
    </source>
</reference>
<keyword evidence="6" id="KW-1185">Reference proteome</keyword>
<dbReference type="Gene3D" id="3.40.50.1460">
    <property type="match status" value="1"/>
</dbReference>
<dbReference type="Proteomes" id="UP000620124">
    <property type="component" value="Unassembled WGS sequence"/>
</dbReference>
<protein>
    <submittedName>
        <fullName evidence="5">Metacaspase-7</fullName>
    </submittedName>
</protein>
<dbReference type="AlphaFoldDB" id="A0A8H7D1N9"/>
<dbReference type="SUPFAM" id="SSF52129">
    <property type="entry name" value="Caspase-like"/>
    <property type="match status" value="1"/>
</dbReference>
<evidence type="ECO:0000256" key="3">
    <source>
        <dbReference type="ARBA" id="ARBA00022807"/>
    </source>
</evidence>
<name>A0A8H7D1N9_9AGAR</name>
<keyword evidence="3" id="KW-0378">Hydrolase</keyword>
<dbReference type="PANTHER" id="PTHR48104">
    <property type="entry name" value="METACASPASE-4"/>
    <property type="match status" value="1"/>
</dbReference>
<sequence length="708" mass="78546">MSLPPVKQQSEQQLLAFKPGKRIWKVLNLSFRYSTLPFSIYGAAKAMAKVTSSVDGTGTVFALIIGNNNYRTTDVYRILQGAVNDARAFEKYLTDSRAQRGLQVPPSNIVVLENATRENIISTFKSHFLDNPNIPDHGKATMILFYAGHGTRITATGNRISTDSKVEAIAPVDERTTDSDGKYVHAIPDYTLGWLLWELSEKKGPNITVILDSCFSGGMGRNVGTARNGNSESPPVPPELDDYLWKGKSQDATIMAYHAWSPSATSHVLIAACRHNEKAYEFGYGDQDSIHGRFTKELITWLRRVPLEDTTYAELLNHLPVWPEQTPQCGGSRNDRLVFNGNYPAPATKQWALLLTLKTSDDPDARITQSFRVDIGTVEGVSPGTVFAIHAGDNSLCTLVADSVQVGHSILVAKNKQPVIIPEGARAVVRDWKNDAMVLHIHVPLAFPYISDLFPTTNITYQPQSRKYVQAQDLVTADIAVRTEGQEIVIDHLTGTMLECQHKARFSVDGNTGHLPAVVDGIAHFNYFLERHNASEWLEGVSLEMHRLVGKYPGRKPDRSVGIEGNMITNGAVHLTAQADAKYGFTLRNSSPVDLFPYLYFFDPEMYTIKCWYSPVSVRDAAPLKSSGVVTVGMGSERAFVFPATLPPDVPTSFSFLKLFVSTVPLDAKWIEQETSPFDPKFRFPIHQEPLKFSHTWCALKVIMTLTA</sequence>
<evidence type="ECO:0000313" key="5">
    <source>
        <dbReference type="EMBL" id="KAF7355826.1"/>
    </source>
</evidence>
<proteinExistence type="inferred from homology"/>
<comment type="similarity">
    <text evidence="1">Belongs to the peptidase C14B family.</text>
</comment>
<dbReference type="InterPro" id="IPR050452">
    <property type="entry name" value="Metacaspase"/>
</dbReference>